<dbReference type="AlphaFoldDB" id="A0A8H3QF41"/>
<evidence type="ECO:0000256" key="3">
    <source>
        <dbReference type="ARBA" id="ARBA00009085"/>
    </source>
</evidence>
<comment type="subcellular location">
    <subcellularLocation>
        <location evidence="2">Nucleus</location>
    </subcellularLocation>
</comment>
<comment type="caution">
    <text evidence="13">The sequence shown here is derived from an EMBL/GenBank/DDBJ whole genome shotgun (WGS) entry which is preliminary data.</text>
</comment>
<dbReference type="InterPro" id="IPR008251">
    <property type="entry name" value="Chromo_shadow_dom"/>
</dbReference>
<evidence type="ECO:0000256" key="5">
    <source>
        <dbReference type="ARBA" id="ARBA00022670"/>
    </source>
</evidence>
<keyword evidence="7" id="KW-0378">Hydrolase</keyword>
<comment type="similarity">
    <text evidence="3">Belongs to the peptidase C19 family.</text>
</comment>
<evidence type="ECO:0000313" key="13">
    <source>
        <dbReference type="EMBL" id="GES76717.1"/>
    </source>
</evidence>
<dbReference type="Pfam" id="PF01393">
    <property type="entry name" value="Chromo_shadow"/>
    <property type="match status" value="1"/>
</dbReference>
<dbReference type="CDD" id="cd00024">
    <property type="entry name" value="CD_CSD"/>
    <property type="match status" value="1"/>
</dbReference>
<dbReference type="SMART" id="SM00300">
    <property type="entry name" value="ChSh"/>
    <property type="match status" value="1"/>
</dbReference>
<dbReference type="EMBL" id="BLAL01000025">
    <property type="protein sequence ID" value="GES76717.1"/>
    <property type="molecule type" value="Genomic_DNA"/>
</dbReference>
<gene>
    <name evidence="13" type="ORF">RCL2_000411100</name>
</gene>
<dbReference type="EC" id="3.4.19.12" evidence="4"/>
<accession>A0A8H3QF41</accession>
<dbReference type="InterPro" id="IPR000953">
    <property type="entry name" value="Chromo/chromo_shadow_dom"/>
</dbReference>
<evidence type="ECO:0000256" key="9">
    <source>
        <dbReference type="ARBA" id="ARBA00023242"/>
    </source>
</evidence>
<dbReference type="Gene3D" id="3.90.70.10">
    <property type="entry name" value="Cysteine proteinases"/>
    <property type="match status" value="1"/>
</dbReference>
<protein>
    <recommendedName>
        <fullName evidence="4">ubiquitinyl hydrolase 1</fullName>
        <ecNumber evidence="4">3.4.19.12</ecNumber>
    </recommendedName>
</protein>
<dbReference type="PROSITE" id="PS50013">
    <property type="entry name" value="CHROMO_2"/>
    <property type="match status" value="1"/>
</dbReference>
<dbReference type="PANTHER" id="PTHR21646">
    <property type="entry name" value="UBIQUITIN CARBOXYL-TERMINAL HYDROLASE"/>
    <property type="match status" value="1"/>
</dbReference>
<feature type="region of interest" description="Disordered" evidence="10">
    <location>
        <begin position="1033"/>
        <end position="1069"/>
    </location>
</feature>
<dbReference type="GO" id="GO:0004843">
    <property type="term" value="F:cysteine-type deubiquitinase activity"/>
    <property type="evidence" value="ECO:0007669"/>
    <property type="project" value="UniProtKB-EC"/>
</dbReference>
<dbReference type="InterPro" id="IPR028889">
    <property type="entry name" value="USP"/>
</dbReference>
<evidence type="ECO:0000259" key="12">
    <source>
        <dbReference type="PROSITE" id="PS50235"/>
    </source>
</evidence>
<feature type="region of interest" description="Disordered" evidence="10">
    <location>
        <begin position="520"/>
        <end position="592"/>
    </location>
</feature>
<evidence type="ECO:0000256" key="8">
    <source>
        <dbReference type="ARBA" id="ARBA00022807"/>
    </source>
</evidence>
<reference evidence="13" key="1">
    <citation type="submission" date="2019-10" db="EMBL/GenBank/DDBJ databases">
        <title>Conservation and host-specific expression of non-tandemly repeated heterogenous ribosome RNA gene in arbuscular mycorrhizal fungi.</title>
        <authorList>
            <person name="Maeda T."/>
            <person name="Kobayashi Y."/>
            <person name="Nakagawa T."/>
            <person name="Ezawa T."/>
            <person name="Yamaguchi K."/>
            <person name="Bino T."/>
            <person name="Nishimoto Y."/>
            <person name="Shigenobu S."/>
            <person name="Kawaguchi M."/>
        </authorList>
    </citation>
    <scope>NUCLEOTIDE SEQUENCE</scope>
    <source>
        <strain evidence="13">HR1</strain>
    </source>
</reference>
<feature type="compositionally biased region" description="Polar residues" evidence="10">
    <location>
        <begin position="489"/>
        <end position="501"/>
    </location>
</feature>
<dbReference type="Proteomes" id="UP000615446">
    <property type="component" value="Unassembled WGS sequence"/>
</dbReference>
<dbReference type="InterPro" id="IPR001394">
    <property type="entry name" value="Peptidase_C19_UCH"/>
</dbReference>
<dbReference type="Gene3D" id="2.40.50.40">
    <property type="match status" value="2"/>
</dbReference>
<dbReference type="InterPro" id="IPR036873">
    <property type="entry name" value="Rhodanese-like_dom_sf"/>
</dbReference>
<dbReference type="SUPFAM" id="SSF52821">
    <property type="entry name" value="Rhodanese/Cell cycle control phosphatase"/>
    <property type="match status" value="1"/>
</dbReference>
<feature type="compositionally biased region" description="Low complexity" evidence="10">
    <location>
        <begin position="203"/>
        <end position="213"/>
    </location>
</feature>
<dbReference type="SUPFAM" id="SSF54160">
    <property type="entry name" value="Chromo domain-like"/>
    <property type="match status" value="2"/>
</dbReference>
<dbReference type="InterPro" id="IPR050185">
    <property type="entry name" value="Ub_carboxyl-term_hydrolase"/>
</dbReference>
<evidence type="ECO:0000256" key="2">
    <source>
        <dbReference type="ARBA" id="ARBA00004123"/>
    </source>
</evidence>
<dbReference type="GO" id="GO:0000792">
    <property type="term" value="C:heterochromatin"/>
    <property type="evidence" value="ECO:0007669"/>
    <property type="project" value="UniProtKB-ARBA"/>
</dbReference>
<evidence type="ECO:0000259" key="11">
    <source>
        <dbReference type="PROSITE" id="PS50013"/>
    </source>
</evidence>
<feature type="region of interest" description="Disordered" evidence="10">
    <location>
        <begin position="187"/>
        <end position="213"/>
    </location>
</feature>
<feature type="compositionally biased region" description="Basic and acidic residues" evidence="10">
    <location>
        <begin position="1050"/>
        <end position="1067"/>
    </location>
</feature>
<evidence type="ECO:0000256" key="10">
    <source>
        <dbReference type="SAM" id="MobiDB-lite"/>
    </source>
</evidence>
<keyword evidence="9" id="KW-0539">Nucleus</keyword>
<dbReference type="GO" id="GO:0006508">
    <property type="term" value="P:proteolysis"/>
    <property type="evidence" value="ECO:0007669"/>
    <property type="project" value="UniProtKB-KW"/>
</dbReference>
<keyword evidence="8" id="KW-0788">Thiol protease</keyword>
<evidence type="ECO:0000313" key="14">
    <source>
        <dbReference type="Proteomes" id="UP000615446"/>
    </source>
</evidence>
<dbReference type="PANTHER" id="PTHR21646:SF95">
    <property type="entry name" value="UBIQUITIN CARBOXYL-TERMINAL HYDROLASE 4-RELATED"/>
    <property type="match status" value="1"/>
</dbReference>
<feature type="compositionally biased region" description="Polar residues" evidence="10">
    <location>
        <begin position="553"/>
        <end position="592"/>
    </location>
</feature>
<dbReference type="SUPFAM" id="SSF54001">
    <property type="entry name" value="Cysteine proteinases"/>
    <property type="match status" value="1"/>
</dbReference>
<dbReference type="GO" id="GO:0016579">
    <property type="term" value="P:protein deubiquitination"/>
    <property type="evidence" value="ECO:0007669"/>
    <property type="project" value="InterPro"/>
</dbReference>
<dbReference type="Pfam" id="PF00443">
    <property type="entry name" value="UCH"/>
    <property type="match status" value="1"/>
</dbReference>
<dbReference type="InterPro" id="IPR018200">
    <property type="entry name" value="USP_CS"/>
</dbReference>
<keyword evidence="5" id="KW-0645">Protease</keyword>
<dbReference type="InterPro" id="IPR016197">
    <property type="entry name" value="Chromo-like_dom_sf"/>
</dbReference>
<dbReference type="PROSITE" id="PS50235">
    <property type="entry name" value="USP_3"/>
    <property type="match status" value="1"/>
</dbReference>
<comment type="catalytic activity">
    <reaction evidence="1">
        <text>Thiol-dependent hydrolysis of ester, thioester, amide, peptide and isopeptide bonds formed by the C-terminal Gly of ubiquitin (a 76-residue protein attached to proteins as an intracellular targeting signal).</text>
        <dbReference type="EC" id="3.4.19.12"/>
    </reaction>
</comment>
<name>A0A8H3QF41_9GLOM</name>
<dbReference type="InterPro" id="IPR001763">
    <property type="entry name" value="Rhodanese-like_dom"/>
</dbReference>
<dbReference type="PROSITE" id="PS00972">
    <property type="entry name" value="USP_1"/>
    <property type="match status" value="1"/>
</dbReference>
<dbReference type="SMART" id="SM00298">
    <property type="entry name" value="CHROMO"/>
    <property type="match status" value="1"/>
</dbReference>
<dbReference type="CDD" id="cd18657">
    <property type="entry name" value="CSD_Swi6"/>
    <property type="match status" value="1"/>
</dbReference>
<sequence>MSNITHKSLAQLKKEASITYEPNHFNIKQWLAVTNKLLEAGGEYEPDESVYINNIKASIILLEIIPKHKDFENMNSRSSLEFNNLKNDFSNLKNKLPLIIEKAEKAAKALEKREESNRNINPSLQPGLPRSPVYIVSDNMNMIGNISSSDSSTFPMNPYIANLRNNGLNVDMPQFQPTILSMPIPIPTPPSSISDNNSTENKSSSFTTLSSTGSNLQQIDPLANYKFSNSITATELFKLLTKTDPPIPKILILDVRLRSDFDVGHIKTDNIVCLEPIVLPEGISTIDLEDKLILSPQQEQDLFKNRDKFDLVVYYDKDSTYNASSDKFSSPSEPNGCNEVLSRLKSAIYVNDYKKNLKRPPVLLFGGYTAWKRYAADKWIEKSNTNGDKSKRNGIVISNDNPTSWVENISSERPHHPSKINHIYSKIQNNEPISAGRAPIVRTMFEYFQQTPEVQSMTNANYVDRTNVLHDYNNYQPKILSSSPPSLSQTISNDNSGSINKLQRRKTIFDNPYYSFSKVDNPNYASLNSPPPPKPSRRPPPIPAPNKPLPQVPDSNTNRTPSLSNNYPTPSLSSSDSGQMTMQQAPISDSSFSQLGSGIGSTGLKNLGNTCFMNSIIQCLSGTVPFARYFLDGSYKRHINRTNPLGTKGVLAEAFATLIKVLWSDSYTFVSPVTFKEAIGRFAPQFSGTEQQDSQEFLSFLLDGLHEDLNIIKEKPKIPELTPKEEEEREYLPSQMVSEMEWEKYLLRNSSVVVSLFQGQFRNILKCLTCEKTSTTYNVFMCLTLPIPHNYNGERIDLYNCLNTFVKEEILDGDDAWHCPRCKCLRRATKQLTISRLPDVLLIHLKRFSFNGPFRDKLETMVYFPIRGFDLTQYIPLPKEQPSTSYNSPYKQSGPFIYDLFAVSNHYGGLNGGHYTACVRNGYRHEWHNFDDSRVSACEEYNIMTQLIMVYKKNRKKVPMDIDDVSEEYNEEKENSDSEDEYVVEKIIDHRKIKGVTQYYLKWKGYPDDENTWENESDVFAKELIEKYWKRENEKSKKKPVESPEESSEEDSKRNSKENNKKIEQVKKKQTIITNNQVNIRKRKFSDSFNEEPDFSLLENFPPPSLTNWEEEVDDVETVEKNSKDSGLLIYLNWKNGHRTRHPASVANLMCPQKIIRFYEEHLKFKDFDED</sequence>
<proteinExistence type="inferred from homology"/>
<dbReference type="SMART" id="SM00450">
    <property type="entry name" value="RHOD"/>
    <property type="match status" value="1"/>
</dbReference>
<feature type="region of interest" description="Disordered" evidence="10">
    <location>
        <begin position="476"/>
        <end position="504"/>
    </location>
</feature>
<dbReference type="Gene3D" id="3.40.250.10">
    <property type="entry name" value="Rhodanese-like domain"/>
    <property type="match status" value="1"/>
</dbReference>
<dbReference type="InterPro" id="IPR023780">
    <property type="entry name" value="Chromo_domain"/>
</dbReference>
<organism evidence="13 14">
    <name type="scientific">Rhizophagus clarus</name>
    <dbReference type="NCBI Taxonomy" id="94130"/>
    <lineage>
        <taxon>Eukaryota</taxon>
        <taxon>Fungi</taxon>
        <taxon>Fungi incertae sedis</taxon>
        <taxon>Mucoromycota</taxon>
        <taxon>Glomeromycotina</taxon>
        <taxon>Glomeromycetes</taxon>
        <taxon>Glomerales</taxon>
        <taxon>Glomeraceae</taxon>
        <taxon>Rhizophagus</taxon>
    </lineage>
</organism>
<dbReference type="OrthoDB" id="292964at2759"/>
<dbReference type="InterPro" id="IPR038765">
    <property type="entry name" value="Papain-like_cys_pep_sf"/>
</dbReference>
<evidence type="ECO:0000256" key="1">
    <source>
        <dbReference type="ARBA" id="ARBA00000707"/>
    </source>
</evidence>
<feature type="domain" description="USP" evidence="12">
    <location>
        <begin position="602"/>
        <end position="954"/>
    </location>
</feature>
<dbReference type="GO" id="GO:0005634">
    <property type="term" value="C:nucleus"/>
    <property type="evidence" value="ECO:0007669"/>
    <property type="project" value="UniProtKB-SubCell"/>
</dbReference>
<evidence type="ECO:0000256" key="4">
    <source>
        <dbReference type="ARBA" id="ARBA00012759"/>
    </source>
</evidence>
<dbReference type="PROSITE" id="PS00598">
    <property type="entry name" value="CHROMO_1"/>
    <property type="match status" value="1"/>
</dbReference>
<dbReference type="InterPro" id="IPR023779">
    <property type="entry name" value="Chromodomain_CS"/>
</dbReference>
<feature type="domain" description="Chromo" evidence="11">
    <location>
        <begin position="982"/>
        <end position="1040"/>
    </location>
</feature>
<dbReference type="Pfam" id="PF00385">
    <property type="entry name" value="Chromo"/>
    <property type="match status" value="1"/>
</dbReference>
<keyword evidence="6" id="KW-0833">Ubl conjugation pathway</keyword>
<evidence type="ECO:0000256" key="6">
    <source>
        <dbReference type="ARBA" id="ARBA00022786"/>
    </source>
</evidence>
<evidence type="ECO:0000256" key="7">
    <source>
        <dbReference type="ARBA" id="ARBA00022801"/>
    </source>
</evidence>
<feature type="compositionally biased region" description="Basic and acidic residues" evidence="10">
    <location>
        <begin position="1033"/>
        <end position="1042"/>
    </location>
</feature>
<dbReference type="Gene3D" id="1.20.58.80">
    <property type="entry name" value="Phosphotransferase system, lactose/cellobiose-type IIA subunit"/>
    <property type="match status" value="1"/>
</dbReference>
<dbReference type="CDD" id="cd02674">
    <property type="entry name" value="Peptidase_C19R"/>
    <property type="match status" value="1"/>
</dbReference>
<dbReference type="PROSITE" id="PS00973">
    <property type="entry name" value="USP_2"/>
    <property type="match status" value="1"/>
</dbReference>
<feature type="compositionally biased region" description="Pro residues" evidence="10">
    <location>
        <begin position="529"/>
        <end position="551"/>
    </location>
</feature>